<protein>
    <submittedName>
        <fullName evidence="2">Uncharacterized protein</fullName>
    </submittedName>
</protein>
<dbReference type="AlphaFoldDB" id="A0A484ID97"/>
<feature type="compositionally biased region" description="Polar residues" evidence="1">
    <location>
        <begin position="170"/>
        <end position="184"/>
    </location>
</feature>
<proteinExistence type="predicted"/>
<feature type="region of interest" description="Disordered" evidence="1">
    <location>
        <begin position="161"/>
        <end position="188"/>
    </location>
</feature>
<evidence type="ECO:0000313" key="3">
    <source>
        <dbReference type="Proteomes" id="UP000294299"/>
    </source>
</evidence>
<name>A0A484ID97_9ARCH</name>
<evidence type="ECO:0000256" key="1">
    <source>
        <dbReference type="SAM" id="MobiDB-lite"/>
    </source>
</evidence>
<gene>
    <name evidence="2" type="ORF">NFRAN_0632</name>
</gene>
<organism evidence="2 3">
    <name type="scientific">Candidatus Nitrosocosmicus franklandianus</name>
    <dbReference type="NCBI Taxonomy" id="1798806"/>
    <lineage>
        <taxon>Archaea</taxon>
        <taxon>Nitrososphaerota</taxon>
        <taxon>Nitrososphaeria</taxon>
        <taxon>Nitrososphaerales</taxon>
        <taxon>Nitrososphaeraceae</taxon>
        <taxon>Candidatus Nitrosocosmicus</taxon>
    </lineage>
</organism>
<dbReference type="Proteomes" id="UP000294299">
    <property type="component" value="Chromosome NFRAN"/>
</dbReference>
<keyword evidence="3" id="KW-1185">Reference proteome</keyword>
<dbReference type="KEGG" id="nfn:NFRAN_0632"/>
<sequence>MAFHHTDLSILTSVIVLVFLSAILSSLEFPIWLNISTAQTANQLIGKNFVLLNTSNTEECPEFYGSVNKNINQSNQSHSSDNIILNDNNTTTSIGTNNDTITSFCPFLKVVYPFDCSTEQYKIEEIMCRSPGSEIDGFDDGKQCSKDPSELSDIKEEEIKEKDESEILSNSCSPPDSENASSNPRIYDPRTEDVLDKEIFDKEGYLIVDTKFDKEFSYELGDPLNPNKTLGINLDLAEHSQGNLNNINSPRIEIARKNLDGTLDMNAAKNQMIVWKGDILNYFEKPEKKYENETYIEIMFNTGHHNSDASDAEKRGIGVLFDVSNDSNPYILDYRDNGKYVKLTMNDVKNLSGADFIFHSNDNQSDSYYINDLINKTNVTLKVKTFLTGENNRVIQTFIDPGTGSETLYWTLNNVSKLQGYEDIDDKDAFLQTINQGSGHTYVRTDNIETRLASLQSIIIDPNNV</sequence>
<accession>A0A484ID97</accession>
<evidence type="ECO:0000313" key="2">
    <source>
        <dbReference type="EMBL" id="VFJ12954.1"/>
    </source>
</evidence>
<dbReference type="EMBL" id="LR216287">
    <property type="protein sequence ID" value="VFJ12954.1"/>
    <property type="molecule type" value="Genomic_DNA"/>
</dbReference>
<reference evidence="2 3" key="1">
    <citation type="submission" date="2019-02" db="EMBL/GenBank/DDBJ databases">
        <authorList>
            <person name="Lehtovirta-Morley E L."/>
        </authorList>
    </citation>
    <scope>NUCLEOTIDE SEQUENCE [LARGE SCALE GENOMIC DNA]</scope>
    <source>
        <strain evidence="2">NFRAN1</strain>
    </source>
</reference>